<dbReference type="OrthoDB" id="10281222at2759"/>
<organism evidence="1 2">
    <name type="scientific">Rhodotorula toruloides</name>
    <name type="common">Yeast</name>
    <name type="synonym">Rhodosporidium toruloides</name>
    <dbReference type="NCBI Taxonomy" id="5286"/>
    <lineage>
        <taxon>Eukaryota</taxon>
        <taxon>Fungi</taxon>
        <taxon>Dikarya</taxon>
        <taxon>Basidiomycota</taxon>
        <taxon>Pucciniomycotina</taxon>
        <taxon>Microbotryomycetes</taxon>
        <taxon>Sporidiobolales</taxon>
        <taxon>Sporidiobolaceae</taxon>
        <taxon>Rhodotorula</taxon>
    </lineage>
</organism>
<evidence type="ECO:0000313" key="1">
    <source>
        <dbReference type="EMBL" id="PRQ74848.1"/>
    </source>
</evidence>
<dbReference type="EMBL" id="LCTV02000005">
    <property type="protein sequence ID" value="PRQ74848.1"/>
    <property type="molecule type" value="Genomic_DNA"/>
</dbReference>
<dbReference type="Proteomes" id="UP000239560">
    <property type="component" value="Unassembled WGS sequence"/>
</dbReference>
<name>A0A2T0AA23_RHOTO</name>
<sequence length="622" mass="67833">MSLHAMLDSGALQEEQHRRTAATNHIVNKYGGHDGLRQIVAAIVNWLQVNLTGFKPAHPATEENPNGYQHYTASGLVVEGGLNTLPEPIVLRAPGISLHVVQLRASPGSPRRLRRFVLERFLPDSGDEKKSHKLDIRETSGPRLVQSYITATRKYNWPTQEAETIVQAGLQDRVHALSVNFHRSPVSTAPSVPFAFTATIEQLGRPFEDTYKWPPHPDVAFRIYIQPHSHAIPPAFFQLHLRGPGEAAGPATERSLSKEFVGGGGVGVSADLTTTTLCLLLFFFFTPSPFSPALYSLPATLRSTSVPSTPTLKMDLSQLTHAQADIDPLEASRAGVTHRLLNSFRTGPFDFQFDTQRDPLEAVFIVIIKELQVQLLSVPRREAHYVPQGRLVITPGHGTTGDPIGVSMPAVPFRAKLAGRGSSRRYAVSESTGDTFMAGPCLAEVWQPRRKVYGFATRSVGGEMALYYARSSHEPFKILSGLFLPGHYDLPYSIEVYVSQCGNPLEHVRVDHAPQSVAFDCALKRMQDSVEHPIVHFRLHLALPSHGSGSAQQSLGSVFAVESQRGFQRASTLKTSTGGPEEKVAFASAARAPPSSSLLLLLAGVVALGCSPRAAFLSFNYA</sequence>
<dbReference type="AlphaFoldDB" id="A0A2T0AA23"/>
<reference evidence="1 2" key="1">
    <citation type="journal article" date="2018" name="Elife">
        <title>Functional genomics of lipid metabolism in the oleaginous yeast Rhodosporidium toruloides.</title>
        <authorList>
            <person name="Coradetti S.T."/>
            <person name="Pinel D."/>
            <person name="Geiselman G."/>
            <person name="Ito M."/>
            <person name="Mondo S."/>
            <person name="Reilly M.C."/>
            <person name="Cheng Y.F."/>
            <person name="Bauer S."/>
            <person name="Grigoriev I."/>
            <person name="Gladden J.M."/>
            <person name="Simmons B.A."/>
            <person name="Brem R."/>
            <person name="Arkin A.P."/>
            <person name="Skerker J.M."/>
        </authorList>
    </citation>
    <scope>NUCLEOTIDE SEQUENCE [LARGE SCALE GENOMIC DNA]</scope>
    <source>
        <strain evidence="1 2">NBRC 0880</strain>
    </source>
</reference>
<accession>A0A2T0AA23</accession>
<comment type="caution">
    <text evidence="1">The sequence shown here is derived from an EMBL/GenBank/DDBJ whole genome shotgun (WGS) entry which is preliminary data.</text>
</comment>
<gene>
    <name evidence="1" type="ORF">AAT19DRAFT_13870</name>
</gene>
<protein>
    <submittedName>
        <fullName evidence="1">Proteophosphoglycan 5</fullName>
    </submittedName>
</protein>
<proteinExistence type="predicted"/>
<evidence type="ECO:0000313" key="2">
    <source>
        <dbReference type="Proteomes" id="UP000239560"/>
    </source>
</evidence>